<evidence type="ECO:0000313" key="2">
    <source>
        <dbReference type="Proteomes" id="UP001148662"/>
    </source>
</evidence>
<sequence>MSEPSSSTNAPEKKKPIVIITIGMAGAGKSTFVQRINSYLHSQNPPVPPYILNLDPAVTHVPFEPNIDIRDTVNYHEVMKQYNLGPNGGILTALNLFTTKFDEVLDLVEKRSADVDYIILDTPGQIEIFTWSASGAIITDAVASSLPAVVAYIIDTPRTTSPATFMSNMLYACSILYKTKLPFILVFNKTDVQPHEFAVEWMQDFEAFQAALATHKGTTDDEGEPTYMNSLMNSMSLVLDEFYKQLKVYLPLSNLLASANAYSNTMQAVGVSSVTGAGIKEFFEAVDASRAEYERDYLPELKRAREAREKTLQAAKEDSMNRLMKDLAVDREQNPEAAAADKWEQEDEDGGDDDDLDVNIIDRSEEPWPGQYIDITRARPHEEEHMSWPRPG</sequence>
<reference evidence="1" key="1">
    <citation type="submission" date="2022-07" db="EMBL/GenBank/DDBJ databases">
        <title>Genome Sequence of Phlebia brevispora.</title>
        <authorList>
            <person name="Buettner E."/>
        </authorList>
    </citation>
    <scope>NUCLEOTIDE SEQUENCE</scope>
    <source>
        <strain evidence="1">MPL23</strain>
    </source>
</reference>
<protein>
    <submittedName>
        <fullName evidence="1">Uncharacterized protein</fullName>
    </submittedName>
</protein>
<name>A0ACC1T9P0_9APHY</name>
<comment type="caution">
    <text evidence="1">The sequence shown here is derived from an EMBL/GenBank/DDBJ whole genome shotgun (WGS) entry which is preliminary data.</text>
</comment>
<keyword evidence="2" id="KW-1185">Reference proteome</keyword>
<dbReference type="Proteomes" id="UP001148662">
    <property type="component" value="Unassembled WGS sequence"/>
</dbReference>
<organism evidence="1 2">
    <name type="scientific">Phlebia brevispora</name>
    <dbReference type="NCBI Taxonomy" id="194682"/>
    <lineage>
        <taxon>Eukaryota</taxon>
        <taxon>Fungi</taxon>
        <taxon>Dikarya</taxon>
        <taxon>Basidiomycota</taxon>
        <taxon>Agaricomycotina</taxon>
        <taxon>Agaricomycetes</taxon>
        <taxon>Polyporales</taxon>
        <taxon>Meruliaceae</taxon>
        <taxon>Phlebia</taxon>
    </lineage>
</organism>
<gene>
    <name evidence="1" type="ORF">NM688_g2063</name>
</gene>
<accession>A0ACC1T9P0</accession>
<evidence type="ECO:0000313" key="1">
    <source>
        <dbReference type="EMBL" id="KAJ3556375.1"/>
    </source>
</evidence>
<proteinExistence type="predicted"/>
<dbReference type="EMBL" id="JANHOG010000246">
    <property type="protein sequence ID" value="KAJ3556375.1"/>
    <property type="molecule type" value="Genomic_DNA"/>
</dbReference>